<proteinExistence type="predicted"/>
<evidence type="ECO:0000313" key="2">
    <source>
        <dbReference type="EMBL" id="MFD2921255.1"/>
    </source>
</evidence>
<feature type="signal peptide" evidence="1">
    <location>
        <begin position="1"/>
        <end position="19"/>
    </location>
</feature>
<organism evidence="2 3">
    <name type="scientific">Terrimonas rubra</name>
    <dbReference type="NCBI Taxonomy" id="1035890"/>
    <lineage>
        <taxon>Bacteria</taxon>
        <taxon>Pseudomonadati</taxon>
        <taxon>Bacteroidota</taxon>
        <taxon>Chitinophagia</taxon>
        <taxon>Chitinophagales</taxon>
        <taxon>Chitinophagaceae</taxon>
        <taxon>Terrimonas</taxon>
    </lineage>
</organism>
<comment type="caution">
    <text evidence="2">The sequence shown here is derived from an EMBL/GenBank/DDBJ whole genome shotgun (WGS) entry which is preliminary data.</text>
</comment>
<dbReference type="EMBL" id="JBHUOZ010000003">
    <property type="protein sequence ID" value="MFD2921255.1"/>
    <property type="molecule type" value="Genomic_DNA"/>
</dbReference>
<sequence>MKKLSIISLLIITLLTGMACKKDKKGTSFGTPDWVLVKKELYPYSMTAVIKIDEAINKTINITDQLGVFVGTECRGKGAQVTNNGTTLFYVQIHGSASEQSNLSFRYYNAKNGYMYESTQQVSFTVDDNIGSVDNPWVIPLKQMN</sequence>
<evidence type="ECO:0000313" key="3">
    <source>
        <dbReference type="Proteomes" id="UP001597511"/>
    </source>
</evidence>
<protein>
    <submittedName>
        <fullName evidence="2">Uncharacterized protein</fullName>
    </submittedName>
</protein>
<name>A0ABW6A7A1_9BACT</name>
<evidence type="ECO:0000256" key="1">
    <source>
        <dbReference type="SAM" id="SignalP"/>
    </source>
</evidence>
<reference evidence="3" key="1">
    <citation type="journal article" date="2019" name="Int. J. Syst. Evol. Microbiol.">
        <title>The Global Catalogue of Microorganisms (GCM) 10K type strain sequencing project: providing services to taxonomists for standard genome sequencing and annotation.</title>
        <authorList>
            <consortium name="The Broad Institute Genomics Platform"/>
            <consortium name="The Broad Institute Genome Sequencing Center for Infectious Disease"/>
            <person name="Wu L."/>
            <person name="Ma J."/>
        </authorList>
    </citation>
    <scope>NUCLEOTIDE SEQUENCE [LARGE SCALE GENOMIC DNA]</scope>
    <source>
        <strain evidence="3">KCTC 23299</strain>
    </source>
</reference>
<feature type="chain" id="PRO_5045733755" evidence="1">
    <location>
        <begin position="20"/>
        <end position="145"/>
    </location>
</feature>
<keyword evidence="3" id="KW-1185">Reference proteome</keyword>
<keyword evidence="1" id="KW-0732">Signal</keyword>
<dbReference type="PROSITE" id="PS51257">
    <property type="entry name" value="PROKAR_LIPOPROTEIN"/>
    <property type="match status" value="1"/>
</dbReference>
<gene>
    <name evidence="2" type="ORF">ACFS6H_16130</name>
</gene>
<dbReference type="RefSeq" id="WP_386101198.1">
    <property type="nucleotide sequence ID" value="NZ_JBHUOZ010000003.1"/>
</dbReference>
<accession>A0ABW6A7A1</accession>
<dbReference type="Proteomes" id="UP001597511">
    <property type="component" value="Unassembled WGS sequence"/>
</dbReference>